<dbReference type="NCBIfam" id="TIGR00674">
    <property type="entry name" value="dapA"/>
    <property type="match status" value="1"/>
</dbReference>
<evidence type="ECO:0000256" key="10">
    <source>
        <dbReference type="ARBA" id="ARBA00047836"/>
    </source>
</evidence>
<dbReference type="GO" id="GO:0005829">
    <property type="term" value="C:cytosol"/>
    <property type="evidence" value="ECO:0007669"/>
    <property type="project" value="TreeGrafter"/>
</dbReference>
<dbReference type="EMBL" id="UINC01002254">
    <property type="protein sequence ID" value="SUZ94650.1"/>
    <property type="molecule type" value="Genomic_DNA"/>
</dbReference>
<keyword evidence="4" id="KW-0963">Cytoplasm</keyword>
<dbReference type="PANTHER" id="PTHR12128">
    <property type="entry name" value="DIHYDRODIPICOLINATE SYNTHASE"/>
    <property type="match status" value="1"/>
</dbReference>
<dbReference type="HAMAP" id="MF_00418">
    <property type="entry name" value="DapA"/>
    <property type="match status" value="1"/>
</dbReference>
<dbReference type="PROSITE" id="PS00666">
    <property type="entry name" value="DHDPS_2"/>
    <property type="match status" value="1"/>
</dbReference>
<dbReference type="InterPro" id="IPR005263">
    <property type="entry name" value="DapA"/>
</dbReference>
<comment type="function">
    <text evidence="1">Catalyzes the condensation of (S)-aspartate-beta-semialdehyde [(S)-ASA] and pyruvate to 4-hydroxy-tetrahydrodipicolinate (HTPA).</text>
</comment>
<evidence type="ECO:0000256" key="7">
    <source>
        <dbReference type="ARBA" id="ARBA00023154"/>
    </source>
</evidence>
<dbReference type="Gene3D" id="3.20.20.70">
    <property type="entry name" value="Aldolase class I"/>
    <property type="match status" value="1"/>
</dbReference>
<dbReference type="PROSITE" id="PS00665">
    <property type="entry name" value="DHDPS_1"/>
    <property type="match status" value="1"/>
</dbReference>
<dbReference type="Pfam" id="PF00701">
    <property type="entry name" value="DHDPS"/>
    <property type="match status" value="1"/>
</dbReference>
<dbReference type="CDD" id="cd00950">
    <property type="entry name" value="DHDPS"/>
    <property type="match status" value="1"/>
</dbReference>
<keyword evidence="7" id="KW-0457">Lysine biosynthesis</keyword>
<reference evidence="11" key="1">
    <citation type="submission" date="2018-05" db="EMBL/GenBank/DDBJ databases">
        <authorList>
            <person name="Lanie J.A."/>
            <person name="Ng W.-L."/>
            <person name="Kazmierczak K.M."/>
            <person name="Andrzejewski T.M."/>
            <person name="Davidsen T.M."/>
            <person name="Wayne K.J."/>
            <person name="Tettelin H."/>
            <person name="Glass J.I."/>
            <person name="Rusch D."/>
            <person name="Podicherti R."/>
            <person name="Tsui H.-C.T."/>
            <person name="Winkler M.E."/>
        </authorList>
    </citation>
    <scope>NUCLEOTIDE SEQUENCE</scope>
</reference>
<dbReference type="PIRSF" id="PIRSF001365">
    <property type="entry name" value="DHDPS"/>
    <property type="match status" value="1"/>
</dbReference>
<evidence type="ECO:0000256" key="6">
    <source>
        <dbReference type="ARBA" id="ARBA00022915"/>
    </source>
</evidence>
<protein>
    <recommendedName>
        <fullName evidence="3">4-hydroxy-tetrahydrodipicolinate synthase</fullName>
        <ecNumber evidence="3">4.3.3.7</ecNumber>
    </recommendedName>
</protein>
<proteinExistence type="inferred from homology"/>
<name>A0A381RRY1_9ZZZZ</name>
<evidence type="ECO:0000256" key="3">
    <source>
        <dbReference type="ARBA" id="ARBA00012086"/>
    </source>
</evidence>
<dbReference type="AlphaFoldDB" id="A0A381RRY1"/>
<dbReference type="GO" id="GO:0008840">
    <property type="term" value="F:4-hydroxy-tetrahydrodipicolinate synthase activity"/>
    <property type="evidence" value="ECO:0007669"/>
    <property type="project" value="UniProtKB-EC"/>
</dbReference>
<organism evidence="11">
    <name type="scientific">marine metagenome</name>
    <dbReference type="NCBI Taxonomy" id="408172"/>
    <lineage>
        <taxon>unclassified sequences</taxon>
        <taxon>metagenomes</taxon>
        <taxon>ecological metagenomes</taxon>
    </lineage>
</organism>
<dbReference type="GO" id="GO:0019877">
    <property type="term" value="P:diaminopimelate biosynthetic process"/>
    <property type="evidence" value="ECO:0007669"/>
    <property type="project" value="UniProtKB-KW"/>
</dbReference>
<keyword evidence="5" id="KW-0028">Amino-acid biosynthesis</keyword>
<dbReference type="SUPFAM" id="SSF51569">
    <property type="entry name" value="Aldolase"/>
    <property type="match status" value="1"/>
</dbReference>
<gene>
    <name evidence="11" type="ORF">METZ01_LOCUS47504</name>
</gene>
<evidence type="ECO:0000256" key="2">
    <source>
        <dbReference type="ARBA" id="ARBA00005120"/>
    </source>
</evidence>
<dbReference type="UniPathway" id="UPA00034">
    <property type="reaction ID" value="UER00017"/>
</dbReference>
<evidence type="ECO:0000256" key="5">
    <source>
        <dbReference type="ARBA" id="ARBA00022605"/>
    </source>
</evidence>
<dbReference type="GO" id="GO:0009089">
    <property type="term" value="P:lysine biosynthetic process via diaminopimelate"/>
    <property type="evidence" value="ECO:0007669"/>
    <property type="project" value="UniProtKB-UniPathway"/>
</dbReference>
<evidence type="ECO:0000256" key="8">
    <source>
        <dbReference type="ARBA" id="ARBA00023239"/>
    </source>
</evidence>
<evidence type="ECO:0000256" key="9">
    <source>
        <dbReference type="ARBA" id="ARBA00023270"/>
    </source>
</evidence>
<dbReference type="PRINTS" id="PR00146">
    <property type="entry name" value="DHPICSNTHASE"/>
</dbReference>
<comment type="pathway">
    <text evidence="2">Amino-acid biosynthesis; L-lysine biosynthesis via DAP pathway; (S)-tetrahydrodipicolinate from L-aspartate: step 3/4.</text>
</comment>
<dbReference type="InterPro" id="IPR020624">
    <property type="entry name" value="Schiff_base-form_aldolases_CS"/>
</dbReference>
<evidence type="ECO:0000256" key="4">
    <source>
        <dbReference type="ARBA" id="ARBA00022490"/>
    </source>
</evidence>
<dbReference type="SMART" id="SM01130">
    <property type="entry name" value="DHDPS"/>
    <property type="match status" value="1"/>
</dbReference>
<sequence>MGMLKGSFVALVTPMTSSGAVDWDALDSLIDWHLESGTHGIVPVGTTGESATLTPTEHKRVIEVTVRRVSGRIPVVAGTGANSTAEAIELTEAAKNSGADACLLVTPYYNKPTQEGLYRHYCAIAEVVDIPMILYNVPPRTACDMQPETVARLAPIDQIIGIKEACGDAERVAAIRALVDDDFIVLSGEDAQTLQMMELGAVGAISVTANVVPHLMSAFCDCYLNGDLDGAEALDRQMQPIHEILFVETSPTPTKWALQQMGRIEDGIRLPLIELSETHHAEVRRRLSAIGAL</sequence>
<keyword evidence="9" id="KW-0704">Schiff base</keyword>
<keyword evidence="6" id="KW-0220">Diaminopimelate biosynthesis</keyword>
<evidence type="ECO:0000256" key="1">
    <source>
        <dbReference type="ARBA" id="ARBA00003294"/>
    </source>
</evidence>
<evidence type="ECO:0000313" key="11">
    <source>
        <dbReference type="EMBL" id="SUZ94650.1"/>
    </source>
</evidence>
<dbReference type="InterPro" id="IPR020625">
    <property type="entry name" value="Schiff_base-form_aldolases_AS"/>
</dbReference>
<dbReference type="PANTHER" id="PTHR12128:SF66">
    <property type="entry name" value="4-HYDROXY-2-OXOGLUTARATE ALDOLASE, MITOCHONDRIAL"/>
    <property type="match status" value="1"/>
</dbReference>
<dbReference type="InterPro" id="IPR002220">
    <property type="entry name" value="DapA-like"/>
</dbReference>
<keyword evidence="8" id="KW-0456">Lyase</keyword>
<dbReference type="EC" id="4.3.3.7" evidence="3"/>
<comment type="catalytic activity">
    <reaction evidence="10">
        <text>L-aspartate 4-semialdehyde + pyruvate = (2S,4S)-4-hydroxy-2,3,4,5-tetrahydrodipicolinate + H2O + H(+)</text>
        <dbReference type="Rhea" id="RHEA:34171"/>
        <dbReference type="ChEBI" id="CHEBI:15361"/>
        <dbReference type="ChEBI" id="CHEBI:15377"/>
        <dbReference type="ChEBI" id="CHEBI:15378"/>
        <dbReference type="ChEBI" id="CHEBI:67139"/>
        <dbReference type="ChEBI" id="CHEBI:537519"/>
        <dbReference type="EC" id="4.3.3.7"/>
    </reaction>
</comment>
<accession>A0A381RRY1</accession>
<dbReference type="InterPro" id="IPR013785">
    <property type="entry name" value="Aldolase_TIM"/>
</dbReference>